<dbReference type="AlphaFoldDB" id="A0A914ZKQ9"/>
<accession>A0A914ZKQ9</accession>
<proteinExistence type="predicted"/>
<dbReference type="Proteomes" id="UP000887569">
    <property type="component" value="Unplaced"/>
</dbReference>
<protein>
    <submittedName>
        <fullName evidence="2">Uncharacterized protein</fullName>
    </submittedName>
</protein>
<evidence type="ECO:0000313" key="2">
    <source>
        <dbReference type="WBParaSite" id="PgB02X_g112_t01"/>
    </source>
</evidence>
<reference evidence="2" key="1">
    <citation type="submission" date="2022-11" db="UniProtKB">
        <authorList>
            <consortium name="WormBaseParasite"/>
        </authorList>
    </citation>
    <scope>IDENTIFICATION</scope>
</reference>
<organism evidence="1 2">
    <name type="scientific">Parascaris univalens</name>
    <name type="common">Nematode worm</name>
    <dbReference type="NCBI Taxonomy" id="6257"/>
    <lineage>
        <taxon>Eukaryota</taxon>
        <taxon>Metazoa</taxon>
        <taxon>Ecdysozoa</taxon>
        <taxon>Nematoda</taxon>
        <taxon>Chromadorea</taxon>
        <taxon>Rhabditida</taxon>
        <taxon>Spirurina</taxon>
        <taxon>Ascaridomorpha</taxon>
        <taxon>Ascaridoidea</taxon>
        <taxon>Ascarididae</taxon>
        <taxon>Parascaris</taxon>
    </lineage>
</organism>
<evidence type="ECO:0000313" key="1">
    <source>
        <dbReference type="Proteomes" id="UP000887569"/>
    </source>
</evidence>
<sequence length="334" mass="39389">MHNCSERVATIDKHISYICTTLREIAVDKRAGRDSFDTTFLRNAETTVHFVQNLWHGIRNEVTLTNGENVKLSYRYRRNTSDPPVRRKKHLWPFTVKTRITDYKIRRIQETNMEKRYFKLESMLTYFKHHLKGIMAEIYIKSSENGKSFHLPRLEDTVQKFFLKYPIDYATLSMPDVYICRSRLWDSLHPSLKRLDMLAYTCLEREQRFRLSFIPEEYAFMRELLEMESAINGGVEKKLWSVKMHGSTYLLVTVLHLTTQATSRKGSYSLLVHSLLSTLMLERCNHIQRRKAEALQCTAVFDGFVNRELALRQTTILAATLQQTVYENLYHLNS</sequence>
<dbReference type="WBParaSite" id="PgB02X_g112_t01">
    <property type="protein sequence ID" value="PgB02X_g112_t01"/>
    <property type="gene ID" value="PgB02X_g112"/>
</dbReference>
<name>A0A914ZKQ9_PARUN</name>
<keyword evidence="1" id="KW-1185">Reference proteome</keyword>